<reference evidence="1 2" key="1">
    <citation type="submission" date="2024-01" db="EMBL/GenBank/DDBJ databases">
        <title>The genomes of 5 underutilized Papilionoideae crops provide insights into root nodulation and disease resistanc.</title>
        <authorList>
            <person name="Jiang F."/>
        </authorList>
    </citation>
    <scope>NUCLEOTIDE SEQUENCE [LARGE SCALE GENOMIC DNA]</scope>
    <source>
        <strain evidence="1">LVBAO_FW01</strain>
        <tissue evidence="1">Leaves</tissue>
    </source>
</reference>
<comment type="caution">
    <text evidence="1">The sequence shown here is derived from an EMBL/GenBank/DDBJ whole genome shotgun (WGS) entry which is preliminary data.</text>
</comment>
<accession>A0AAN9LK01</accession>
<sequence length="94" mass="10751">MMAAHGLYWLRSSLLEKQGTCKSLSFQKPLNPLHVLPFSNTDTKQKYGVRRREVALECNALQTCMQEYFSVEQQNKARGIIPLNLSSSFSRLIC</sequence>
<dbReference type="AlphaFoldDB" id="A0AAN9LK01"/>
<evidence type="ECO:0000313" key="1">
    <source>
        <dbReference type="EMBL" id="KAK7337450.1"/>
    </source>
</evidence>
<dbReference type="Proteomes" id="UP001367508">
    <property type="component" value="Unassembled WGS sequence"/>
</dbReference>
<evidence type="ECO:0000313" key="2">
    <source>
        <dbReference type="Proteomes" id="UP001367508"/>
    </source>
</evidence>
<name>A0AAN9LK01_CANGL</name>
<proteinExistence type="predicted"/>
<keyword evidence="2" id="KW-1185">Reference proteome</keyword>
<dbReference type="EMBL" id="JAYMYQ010000004">
    <property type="protein sequence ID" value="KAK7337450.1"/>
    <property type="molecule type" value="Genomic_DNA"/>
</dbReference>
<gene>
    <name evidence="1" type="ORF">VNO77_18026</name>
</gene>
<protein>
    <submittedName>
        <fullName evidence="1">Uncharacterized protein</fullName>
    </submittedName>
</protein>
<organism evidence="1 2">
    <name type="scientific">Canavalia gladiata</name>
    <name type="common">Sword bean</name>
    <name type="synonym">Dolichos gladiatus</name>
    <dbReference type="NCBI Taxonomy" id="3824"/>
    <lineage>
        <taxon>Eukaryota</taxon>
        <taxon>Viridiplantae</taxon>
        <taxon>Streptophyta</taxon>
        <taxon>Embryophyta</taxon>
        <taxon>Tracheophyta</taxon>
        <taxon>Spermatophyta</taxon>
        <taxon>Magnoliopsida</taxon>
        <taxon>eudicotyledons</taxon>
        <taxon>Gunneridae</taxon>
        <taxon>Pentapetalae</taxon>
        <taxon>rosids</taxon>
        <taxon>fabids</taxon>
        <taxon>Fabales</taxon>
        <taxon>Fabaceae</taxon>
        <taxon>Papilionoideae</taxon>
        <taxon>50 kb inversion clade</taxon>
        <taxon>NPAAA clade</taxon>
        <taxon>indigoferoid/millettioid clade</taxon>
        <taxon>Phaseoleae</taxon>
        <taxon>Canavalia</taxon>
    </lineage>
</organism>